<evidence type="ECO:0000256" key="2">
    <source>
        <dbReference type="ARBA" id="ARBA00022630"/>
    </source>
</evidence>
<evidence type="ECO:0000259" key="4">
    <source>
        <dbReference type="Pfam" id="PF03486"/>
    </source>
</evidence>
<dbReference type="AlphaFoldDB" id="A0AA95KHY8"/>
<evidence type="ECO:0000256" key="1">
    <source>
        <dbReference type="ARBA" id="ARBA00001974"/>
    </source>
</evidence>
<sequence>MQTPSNSYDVIIIGAGAAGLMCAAQAGYRGRRVLLLEKAEKIGKKILIAGGGRCNFTNLQTQASAYLSNNHHFCKSALSRFTPQDFLALMQTYGLSWTEKTLGQLFCDQKSTAIVDLLWQECQTAQVSLQLNSPVQQLQRLEQGFEVETSQARYTAPHVVIATGGPSIPKMGASDIALSLAKQFGISNIPFKPALVPLTLSAELLQGLLQGLAGISLDVIVRCGTASFREAMLITHRGLSGPAILQISSYWQAGQAIEINLLPNVQASTWLIALAQQRPKVELKTVLADVLPSRLAQRFCERLFHNQALGQYNHKQLQQIGEQLNQWHIVPSGTEGMRTAEVSLGGVNTDELSSKTFEAKKVAGLYFIGESVDVTGWLGGYNLQWAWASGWCAGQYV</sequence>
<proteinExistence type="predicted"/>
<dbReference type="PANTHER" id="PTHR42887:SF2">
    <property type="entry name" value="OS12G0638800 PROTEIN"/>
    <property type="match status" value="1"/>
</dbReference>
<organism evidence="6">
    <name type="scientific">Candidatus Thiocaldithrix dubininis</name>
    <dbReference type="NCBI Taxonomy" id="3080823"/>
    <lineage>
        <taxon>Bacteria</taxon>
        <taxon>Pseudomonadati</taxon>
        <taxon>Pseudomonadota</taxon>
        <taxon>Gammaproteobacteria</taxon>
        <taxon>Thiotrichales</taxon>
        <taxon>Thiotrichaceae</taxon>
        <taxon>Candidatus Thiocaldithrix</taxon>
    </lineage>
</organism>
<dbReference type="EC" id="1.14.13.-" evidence="6"/>
<dbReference type="InterPro" id="IPR036188">
    <property type="entry name" value="FAD/NAD-bd_sf"/>
</dbReference>
<dbReference type="KEGG" id="tdu:QJT80_14535"/>
<name>A0AA95KHY8_9GAMM</name>
<dbReference type="EMBL" id="CP124755">
    <property type="protein sequence ID" value="WGZ90690.1"/>
    <property type="molecule type" value="Genomic_DNA"/>
</dbReference>
<evidence type="ECO:0000256" key="3">
    <source>
        <dbReference type="ARBA" id="ARBA00022827"/>
    </source>
</evidence>
<protein>
    <submittedName>
        <fullName evidence="6">NAD(P)/FAD-dependent oxidoreductase</fullName>
        <ecNumber evidence="6">1.14.13.-</ecNumber>
    </submittedName>
</protein>
<dbReference type="InterPro" id="IPR004792">
    <property type="entry name" value="BaiN-like"/>
</dbReference>
<dbReference type="InterPro" id="IPR023166">
    <property type="entry name" value="BaiN-like_dom_sf"/>
</dbReference>
<dbReference type="Gene3D" id="3.50.50.60">
    <property type="entry name" value="FAD/NAD(P)-binding domain"/>
    <property type="match status" value="1"/>
</dbReference>
<reference evidence="6" key="1">
    <citation type="journal article" date="2023" name="Int. J. Mol. Sci.">
        <title>Metagenomics Revealed a New Genus 'Candidatus Thiocaldithrix dubininis' gen. nov., sp. nov. and a New Species 'Candidatus Thiothrix putei' sp. nov. in the Family Thiotrichaceae, Some Members of Which Have Traits of Both Na+- and H+-Motive Energetics.</title>
        <authorList>
            <person name="Ravin N.V."/>
            <person name="Muntyan M.S."/>
            <person name="Smolyakov D.D."/>
            <person name="Rudenko T.S."/>
            <person name="Beletsky A.V."/>
            <person name="Mardanov A.V."/>
            <person name="Grabovich M.Y."/>
        </authorList>
    </citation>
    <scope>NUCLEOTIDE SEQUENCE</scope>
    <source>
        <strain evidence="6">GKL-01</strain>
    </source>
</reference>
<feature type="domain" description="RsdA/BaiN/AoA(So)-like insert" evidence="5">
    <location>
        <begin position="192"/>
        <end position="342"/>
    </location>
</feature>
<dbReference type="GO" id="GO:0016491">
    <property type="term" value="F:oxidoreductase activity"/>
    <property type="evidence" value="ECO:0007669"/>
    <property type="project" value="UniProtKB-KW"/>
</dbReference>
<reference evidence="6" key="2">
    <citation type="submission" date="2023-04" db="EMBL/GenBank/DDBJ databases">
        <authorList>
            <person name="Beletskiy A.V."/>
            <person name="Mardanov A.V."/>
            <person name="Ravin N.V."/>
        </authorList>
    </citation>
    <scope>NUCLEOTIDE SEQUENCE</scope>
    <source>
        <strain evidence="6">GKL-01</strain>
    </source>
</reference>
<evidence type="ECO:0000313" key="6">
    <source>
        <dbReference type="EMBL" id="WGZ90690.1"/>
    </source>
</evidence>
<dbReference type="PANTHER" id="PTHR42887">
    <property type="entry name" value="OS12G0638800 PROTEIN"/>
    <property type="match status" value="1"/>
</dbReference>
<dbReference type="InterPro" id="IPR055178">
    <property type="entry name" value="RsdA/BaiN/AoA(So)-like_dom"/>
</dbReference>
<gene>
    <name evidence="6" type="ORF">QJT80_14535</name>
</gene>
<dbReference type="NCBIfam" id="TIGR00275">
    <property type="entry name" value="aminoacetone oxidase family FAD-binding enzyme"/>
    <property type="match status" value="1"/>
</dbReference>
<dbReference type="Proteomes" id="UP001300672">
    <property type="component" value="Chromosome"/>
</dbReference>
<keyword evidence="6" id="KW-0560">Oxidoreductase</keyword>
<dbReference type="Pfam" id="PF03486">
    <property type="entry name" value="HI0933_like"/>
    <property type="match status" value="1"/>
</dbReference>
<dbReference type="Pfam" id="PF22780">
    <property type="entry name" value="HI0933_like_1st"/>
    <property type="match status" value="1"/>
</dbReference>
<dbReference type="SUPFAM" id="SSF51905">
    <property type="entry name" value="FAD/NAD(P)-binding domain"/>
    <property type="match status" value="1"/>
</dbReference>
<comment type="cofactor">
    <cofactor evidence="1">
        <name>FAD</name>
        <dbReference type="ChEBI" id="CHEBI:57692"/>
    </cofactor>
</comment>
<dbReference type="InterPro" id="IPR057661">
    <property type="entry name" value="RsdA/BaiN/AoA(So)_Rossmann"/>
</dbReference>
<evidence type="ECO:0000259" key="5">
    <source>
        <dbReference type="Pfam" id="PF22780"/>
    </source>
</evidence>
<dbReference type="PRINTS" id="PR00411">
    <property type="entry name" value="PNDRDTASEI"/>
</dbReference>
<feature type="domain" description="RsdA/BaiN/AoA(So)-like Rossmann fold-like" evidence="4">
    <location>
        <begin position="9"/>
        <end position="395"/>
    </location>
</feature>
<dbReference type="Gene3D" id="2.40.30.10">
    <property type="entry name" value="Translation factors"/>
    <property type="match status" value="1"/>
</dbReference>
<keyword evidence="2" id="KW-0285">Flavoprotein</keyword>
<dbReference type="Gene3D" id="1.10.8.260">
    <property type="entry name" value="HI0933 insert domain-like"/>
    <property type="match status" value="1"/>
</dbReference>
<dbReference type="SUPFAM" id="SSF160996">
    <property type="entry name" value="HI0933 insert domain-like"/>
    <property type="match status" value="1"/>
</dbReference>
<accession>A0AA95KHY8</accession>
<keyword evidence="3" id="KW-0274">FAD</keyword>